<sequence>MVMDARIRSRPSLEVKTDYAASGGYPRTAFRTHRSPLPSATPITPKPLPSPLQPSTPRYDASMMQHERVMAESLDTGGRRASLGGDKLPSGLMSAVAEQIMATRVGNMTMNSPLQSSKPVLPVTAPDPPRQRSPSAQTRQTIAEETRSMLLSGMSSTQANDLGIVANRRLSAPADVTQEKRRQSLLLLRTDKLQTWGHVYFGDPSKADVFVAPAALRRLSGTDSVEDHSQSDRLVIRARVRPKDKERKPFILSRSFNLSELRATLPSPSTPTSVASPRRQSAAPSSPDTASPSPGFVATSPSSLGRRDSSLDTSSPLLGRRGSHQPKGNSKEVPIHLTYARYYLPALAALMLSRHVRTGDTIDLPLPHPEVWIQTVAYVYTGNGNLTEAVKQNILYLGGRV</sequence>
<accession>A0A423XNU9</accession>
<proteinExistence type="predicted"/>
<evidence type="ECO:0000256" key="1">
    <source>
        <dbReference type="SAM" id="MobiDB-lite"/>
    </source>
</evidence>
<feature type="region of interest" description="Disordered" evidence="1">
    <location>
        <begin position="23"/>
        <end position="58"/>
    </location>
</feature>
<reference evidence="2 3" key="1">
    <citation type="submission" date="2015-09" db="EMBL/GenBank/DDBJ databases">
        <title>Host preference determinants of Valsa canker pathogens revealed by comparative genomics.</title>
        <authorList>
            <person name="Yin Z."/>
            <person name="Huang L."/>
        </authorList>
    </citation>
    <scope>NUCLEOTIDE SEQUENCE [LARGE SCALE GENOMIC DNA]</scope>
    <source>
        <strain evidence="2 3">SXYLt</strain>
    </source>
</reference>
<feature type="compositionally biased region" description="Low complexity" evidence="1">
    <location>
        <begin position="262"/>
        <end position="294"/>
    </location>
</feature>
<feature type="region of interest" description="Disordered" evidence="1">
    <location>
        <begin position="110"/>
        <end position="140"/>
    </location>
</feature>
<evidence type="ECO:0000313" key="2">
    <source>
        <dbReference type="EMBL" id="ROW18198.1"/>
    </source>
</evidence>
<feature type="compositionally biased region" description="Pro residues" evidence="1">
    <location>
        <begin position="44"/>
        <end position="54"/>
    </location>
</feature>
<dbReference type="AlphaFoldDB" id="A0A423XNU9"/>
<keyword evidence="3" id="KW-1185">Reference proteome</keyword>
<evidence type="ECO:0000313" key="3">
    <source>
        <dbReference type="Proteomes" id="UP000285146"/>
    </source>
</evidence>
<dbReference type="InParanoid" id="A0A423XNU9"/>
<name>A0A423XNU9_9PEZI</name>
<feature type="region of interest" description="Disordered" evidence="1">
    <location>
        <begin position="262"/>
        <end position="331"/>
    </location>
</feature>
<comment type="caution">
    <text evidence="2">The sequence shown here is derived from an EMBL/GenBank/DDBJ whole genome shotgun (WGS) entry which is preliminary data.</text>
</comment>
<dbReference type="OrthoDB" id="3492129at2759"/>
<dbReference type="Proteomes" id="UP000285146">
    <property type="component" value="Unassembled WGS sequence"/>
</dbReference>
<protein>
    <submittedName>
        <fullName evidence="2">Uncharacterized protein</fullName>
    </submittedName>
</protein>
<gene>
    <name evidence="2" type="ORF">VPNG_00478</name>
</gene>
<dbReference type="EMBL" id="LKEB01000001">
    <property type="protein sequence ID" value="ROW18198.1"/>
    <property type="molecule type" value="Genomic_DNA"/>
</dbReference>
<organism evidence="2 3">
    <name type="scientific">Cytospora leucostoma</name>
    <dbReference type="NCBI Taxonomy" id="1230097"/>
    <lineage>
        <taxon>Eukaryota</taxon>
        <taxon>Fungi</taxon>
        <taxon>Dikarya</taxon>
        <taxon>Ascomycota</taxon>
        <taxon>Pezizomycotina</taxon>
        <taxon>Sordariomycetes</taxon>
        <taxon>Sordariomycetidae</taxon>
        <taxon>Diaporthales</taxon>
        <taxon>Cytosporaceae</taxon>
        <taxon>Cytospora</taxon>
    </lineage>
</organism>